<keyword evidence="6" id="KW-0677">Repeat</keyword>
<dbReference type="PRINTS" id="PR00449">
    <property type="entry name" value="RASTRNSFRMNG"/>
</dbReference>
<keyword evidence="3" id="KW-0963">Cytoplasm</keyword>
<evidence type="ECO:0000313" key="15">
    <source>
        <dbReference type="EMBL" id="CAC5358503.1"/>
    </source>
</evidence>
<evidence type="ECO:0000256" key="3">
    <source>
        <dbReference type="ARBA" id="ARBA00022490"/>
    </source>
</evidence>
<keyword evidence="10" id="KW-1015">Disulfide bond</keyword>
<dbReference type="PANTHER" id="PTHR35971">
    <property type="entry name" value="SI:DKEY-31G6.6"/>
    <property type="match status" value="1"/>
</dbReference>
<dbReference type="GO" id="GO:0016301">
    <property type="term" value="F:kinase activity"/>
    <property type="evidence" value="ECO:0007669"/>
    <property type="project" value="UniProtKB-KW"/>
</dbReference>
<dbReference type="InterPro" id="IPR003599">
    <property type="entry name" value="Ig_sub"/>
</dbReference>
<keyword evidence="9" id="KW-0067">ATP-binding</keyword>
<gene>
    <name evidence="15" type="ORF">MCOR_1728</name>
</gene>
<dbReference type="InterPro" id="IPR013783">
    <property type="entry name" value="Ig-like_fold"/>
</dbReference>
<dbReference type="Proteomes" id="UP000507470">
    <property type="component" value="Unassembled WGS sequence"/>
</dbReference>
<dbReference type="PROSITE" id="PS51424">
    <property type="entry name" value="ROC"/>
    <property type="match status" value="1"/>
</dbReference>
<dbReference type="InterPro" id="IPR007110">
    <property type="entry name" value="Ig-like_dom"/>
</dbReference>
<organism evidence="15 16">
    <name type="scientific">Mytilus coruscus</name>
    <name type="common">Sea mussel</name>
    <dbReference type="NCBI Taxonomy" id="42192"/>
    <lineage>
        <taxon>Eukaryota</taxon>
        <taxon>Metazoa</taxon>
        <taxon>Spiralia</taxon>
        <taxon>Lophotrochozoa</taxon>
        <taxon>Mollusca</taxon>
        <taxon>Bivalvia</taxon>
        <taxon>Autobranchia</taxon>
        <taxon>Pteriomorphia</taxon>
        <taxon>Mytilida</taxon>
        <taxon>Mytiloidea</taxon>
        <taxon>Mytilidae</taxon>
        <taxon>Mytilinae</taxon>
        <taxon>Mytilus</taxon>
    </lineage>
</organism>
<dbReference type="PROSITE" id="PS50835">
    <property type="entry name" value="IG_LIKE"/>
    <property type="match status" value="1"/>
</dbReference>
<dbReference type="InterPro" id="IPR036179">
    <property type="entry name" value="Ig-like_dom_sf"/>
</dbReference>
<evidence type="ECO:0000259" key="13">
    <source>
        <dbReference type="PROSITE" id="PS50835"/>
    </source>
</evidence>
<evidence type="ECO:0000256" key="11">
    <source>
        <dbReference type="ARBA" id="ARBA00047899"/>
    </source>
</evidence>
<keyword evidence="16" id="KW-1185">Reference proteome</keyword>
<dbReference type="SUPFAM" id="SSF48726">
    <property type="entry name" value="Immunoglobulin"/>
    <property type="match status" value="3"/>
</dbReference>
<comment type="catalytic activity">
    <reaction evidence="11">
        <text>L-threonyl-[protein] + ATP = O-phospho-L-threonyl-[protein] + ADP + H(+)</text>
        <dbReference type="Rhea" id="RHEA:46608"/>
        <dbReference type="Rhea" id="RHEA-COMP:11060"/>
        <dbReference type="Rhea" id="RHEA-COMP:11605"/>
        <dbReference type="ChEBI" id="CHEBI:15378"/>
        <dbReference type="ChEBI" id="CHEBI:30013"/>
        <dbReference type="ChEBI" id="CHEBI:30616"/>
        <dbReference type="ChEBI" id="CHEBI:61977"/>
        <dbReference type="ChEBI" id="CHEBI:456216"/>
        <dbReference type="EC" id="2.7.11.1"/>
    </reaction>
</comment>
<keyword evidence="8" id="KW-0418">Kinase</keyword>
<keyword evidence="5" id="KW-0808">Transferase</keyword>
<dbReference type="Gene3D" id="3.40.50.300">
    <property type="entry name" value="P-loop containing nucleotide triphosphate hydrolases"/>
    <property type="match status" value="1"/>
</dbReference>
<dbReference type="Pfam" id="PF08477">
    <property type="entry name" value="Roc"/>
    <property type="match status" value="1"/>
</dbReference>
<dbReference type="Gene3D" id="2.60.40.10">
    <property type="entry name" value="Immunoglobulins"/>
    <property type="match status" value="3"/>
</dbReference>
<evidence type="ECO:0000256" key="6">
    <source>
        <dbReference type="ARBA" id="ARBA00022737"/>
    </source>
</evidence>
<keyword evidence="7" id="KW-0547">Nucleotide-binding</keyword>
<dbReference type="InterPro" id="IPR020859">
    <property type="entry name" value="ROC"/>
</dbReference>
<protein>
    <recommendedName>
        <fullName evidence="2">non-specific serine/threonine protein kinase</fullName>
        <ecNumber evidence="2">2.7.11.1</ecNumber>
    </recommendedName>
</protein>
<proteinExistence type="predicted"/>
<feature type="domain" description="Roc" evidence="14">
    <location>
        <begin position="500"/>
        <end position="731"/>
    </location>
</feature>
<evidence type="ECO:0000256" key="10">
    <source>
        <dbReference type="ARBA" id="ARBA00023157"/>
    </source>
</evidence>
<dbReference type="GO" id="GO:0005737">
    <property type="term" value="C:cytoplasm"/>
    <property type="evidence" value="ECO:0007669"/>
    <property type="project" value="UniProtKB-SubCell"/>
</dbReference>
<dbReference type="InterPro" id="IPR013098">
    <property type="entry name" value="Ig_I-set"/>
</dbReference>
<sequence>MWFKLLMLVQLCAAFPLKCPEPAQWTLRANGHCADPSKYFCLKNDLINGYSENCTRSDFQQPGRKSVLRGGIDADICSLKRYQPFPITFYTNVSTNCIFLKSVCNEEGQVVYDHGNRNTDTTCSCDYRQGYDFLVKPNNPCFCKASQEDCSCYLKTCSNTSLRLSADYQCMYKTDINVATQCRPIPEEDISKKRTEIVGNIPVEQNSSFKALEIKSPESEIHLIEGESLKLRYKLSMMSLFSRKSLQLSFFKNNNFIAERDNLKKQRNGRLNILTIMNVTPKDEGLYTAQVNGIQSQVTEVTVQSMFTNKFASIYCIEGEYLHLKCSLYSEEIGVQWFKNGIEIKENENVSITSAGTDHQMTFKYAKVSDTGRYSVIARNVQKQLTVTVQALFKRPLKDKTIMEGLEVSFECEVENPYPVVWYKDNKEVYPSSDIKIDSLQQTVHKLTILQTTLKNKGRYEIKINNILSGANLDVKEMPDAIKEMDENDRSVFLEAAKNGIAVRFNIRIILVGKQGVGKTCLLRRLMSEGIADVESTDGINIEVKKCKINVHTKEWIFNKGNESSLSEYPNDQFADCGFWDFAGQKEFYATHQTFLSRNAIYLLVVDISDKFEMKTFDNMIENQFESTGEYIDFWLDNIHCYTVNDTDKSRTIKSDLLNPPVIIIGTGIDKVQDEGKTKVKFEKFINNLLRQHPKRKHLRKLCFLSNTKPSKDKKEFQTLRNDIFDRANEIPKWGDNLPTRWILLEKEIERLIDKAKFVISYDIAKLLASKCSFSVEEVTLELDSFLKYEHEIGNLIYFENIKSYIILEPKWLVDVFKCFVSPFQFQSQSINMSEWSDLQSTGRLSNKLIEKLFTKVQVLNSIEHKAFALQIMEQFDIIVKPITTDNTEEYYMPCMMEASAFNQILDTFNVRNIKCARTSWFGLQFNFLPPAFFNHILVTFLKKYSLCTVGERRLAIYRGVGVFDLEASKCRKLVVCLSENSVALQVWQFKKEEGICYHKNRKYLTQIVELLQQKYRINIPYQCFLKCPDGTHHGIAERIYLNEVSKNAHNHCSEHAFHTLDELRRFWFDVCIICWRKEIL</sequence>
<reference evidence="15 16" key="1">
    <citation type="submission" date="2020-06" db="EMBL/GenBank/DDBJ databases">
        <authorList>
            <person name="Li R."/>
            <person name="Bekaert M."/>
        </authorList>
    </citation>
    <scope>NUCLEOTIDE SEQUENCE [LARGE SCALE GENOMIC DNA]</scope>
    <source>
        <strain evidence="16">wild</strain>
    </source>
</reference>
<evidence type="ECO:0000256" key="7">
    <source>
        <dbReference type="ARBA" id="ARBA00022741"/>
    </source>
</evidence>
<evidence type="ECO:0000256" key="5">
    <source>
        <dbReference type="ARBA" id="ARBA00022679"/>
    </source>
</evidence>
<dbReference type="GO" id="GO:0005524">
    <property type="term" value="F:ATP binding"/>
    <property type="evidence" value="ECO:0007669"/>
    <property type="project" value="UniProtKB-KW"/>
</dbReference>
<evidence type="ECO:0000256" key="4">
    <source>
        <dbReference type="ARBA" id="ARBA00022553"/>
    </source>
</evidence>
<evidence type="ECO:0000256" key="8">
    <source>
        <dbReference type="ARBA" id="ARBA00022777"/>
    </source>
</evidence>
<evidence type="ECO:0000256" key="1">
    <source>
        <dbReference type="ARBA" id="ARBA00004496"/>
    </source>
</evidence>
<dbReference type="SMART" id="SM00409">
    <property type="entry name" value="IG"/>
    <property type="match status" value="3"/>
</dbReference>
<name>A0A6J7ZXT4_MYTCO</name>
<evidence type="ECO:0000259" key="14">
    <source>
        <dbReference type="PROSITE" id="PS51424"/>
    </source>
</evidence>
<dbReference type="Pfam" id="PF07679">
    <property type="entry name" value="I-set"/>
    <property type="match status" value="2"/>
</dbReference>
<dbReference type="InterPro" id="IPR032171">
    <property type="entry name" value="COR-A"/>
</dbReference>
<dbReference type="SUPFAM" id="SSF52540">
    <property type="entry name" value="P-loop containing nucleoside triphosphate hydrolases"/>
    <property type="match status" value="1"/>
</dbReference>
<comment type="catalytic activity">
    <reaction evidence="12">
        <text>L-seryl-[protein] + ATP = O-phospho-L-seryl-[protein] + ADP + H(+)</text>
        <dbReference type="Rhea" id="RHEA:17989"/>
        <dbReference type="Rhea" id="RHEA-COMP:9863"/>
        <dbReference type="Rhea" id="RHEA-COMP:11604"/>
        <dbReference type="ChEBI" id="CHEBI:15378"/>
        <dbReference type="ChEBI" id="CHEBI:29999"/>
        <dbReference type="ChEBI" id="CHEBI:30616"/>
        <dbReference type="ChEBI" id="CHEBI:83421"/>
        <dbReference type="ChEBI" id="CHEBI:456216"/>
        <dbReference type="EC" id="2.7.11.1"/>
    </reaction>
</comment>
<dbReference type="Pfam" id="PF16095">
    <property type="entry name" value="COR-A"/>
    <property type="match status" value="1"/>
</dbReference>
<dbReference type="PANTHER" id="PTHR35971:SF5">
    <property type="entry name" value="OBSCURIN LIKE CYTOSKELETAL ADAPTOR 1"/>
    <property type="match status" value="1"/>
</dbReference>
<dbReference type="OrthoDB" id="6078042at2759"/>
<feature type="domain" description="Ig-like" evidence="13">
    <location>
        <begin position="299"/>
        <end position="388"/>
    </location>
</feature>
<dbReference type="EMBL" id="CACVKT020000359">
    <property type="protein sequence ID" value="CAC5358503.1"/>
    <property type="molecule type" value="Genomic_DNA"/>
</dbReference>
<evidence type="ECO:0000313" key="16">
    <source>
        <dbReference type="Proteomes" id="UP000507470"/>
    </source>
</evidence>
<evidence type="ECO:0000256" key="12">
    <source>
        <dbReference type="ARBA" id="ARBA00048679"/>
    </source>
</evidence>
<dbReference type="AlphaFoldDB" id="A0A6J7ZXT4"/>
<comment type="subcellular location">
    <subcellularLocation>
        <location evidence="1">Cytoplasm</location>
    </subcellularLocation>
</comment>
<dbReference type="InterPro" id="IPR036388">
    <property type="entry name" value="WH-like_DNA-bd_sf"/>
</dbReference>
<accession>A0A6J7ZXT4</accession>
<evidence type="ECO:0000256" key="2">
    <source>
        <dbReference type="ARBA" id="ARBA00012513"/>
    </source>
</evidence>
<dbReference type="InterPro" id="IPR052385">
    <property type="entry name" value="Obscurin/Obscurin-like_Reg"/>
</dbReference>
<dbReference type="Gene3D" id="1.10.10.10">
    <property type="entry name" value="Winged helix-like DNA-binding domain superfamily/Winged helix DNA-binding domain"/>
    <property type="match status" value="1"/>
</dbReference>
<dbReference type="InterPro" id="IPR027417">
    <property type="entry name" value="P-loop_NTPase"/>
</dbReference>
<dbReference type="EC" id="2.7.11.1" evidence="2"/>
<evidence type="ECO:0000256" key="9">
    <source>
        <dbReference type="ARBA" id="ARBA00022840"/>
    </source>
</evidence>
<keyword evidence="4" id="KW-0597">Phosphoprotein</keyword>